<dbReference type="Gene3D" id="3.40.250.10">
    <property type="entry name" value="Rhodanese-like domain"/>
    <property type="match status" value="2"/>
</dbReference>
<dbReference type="InterPro" id="IPR045078">
    <property type="entry name" value="TST/MPST-like"/>
</dbReference>
<dbReference type="PANTHER" id="PTHR11364">
    <property type="entry name" value="THIOSULFATE SULFERTANSFERASE"/>
    <property type="match status" value="1"/>
</dbReference>
<dbReference type="SMART" id="SM00450">
    <property type="entry name" value="RHOD"/>
    <property type="match status" value="2"/>
</dbReference>
<dbReference type="GO" id="GO:0005739">
    <property type="term" value="C:mitochondrion"/>
    <property type="evidence" value="ECO:0007669"/>
    <property type="project" value="TreeGrafter"/>
</dbReference>
<evidence type="ECO:0000313" key="5">
    <source>
        <dbReference type="EMBL" id="PMB70798.1"/>
    </source>
</evidence>
<reference evidence="5 6" key="1">
    <citation type="journal article" date="2016" name="Appl. Microbiol. Biotechnol.">
        <title>Characterization of T-DNA insertion mutants with decreased virulence in the entomopathogenic fungus Beauveria bassiana JEF-007.</title>
        <authorList>
            <person name="Kim S."/>
            <person name="Lee S.J."/>
            <person name="Nai Y.S."/>
            <person name="Yu J.S."/>
            <person name="Lee M.R."/>
            <person name="Yang Y.T."/>
            <person name="Kim J.S."/>
        </authorList>
    </citation>
    <scope>NUCLEOTIDE SEQUENCE [LARGE SCALE GENOMIC DNA]</scope>
    <source>
        <strain evidence="5 6">JEF-007</strain>
    </source>
</reference>
<dbReference type="PANTHER" id="PTHR11364:SF27">
    <property type="entry name" value="SULFURTRANSFERASE"/>
    <property type="match status" value="1"/>
</dbReference>
<evidence type="ECO:0000256" key="3">
    <source>
        <dbReference type="SAM" id="MobiDB-lite"/>
    </source>
</evidence>
<gene>
    <name evidence="5" type="primary">TUM1_0</name>
    <name evidence="5" type="ORF">BM221_003255</name>
</gene>
<proteinExistence type="predicted"/>
<evidence type="ECO:0000259" key="4">
    <source>
        <dbReference type="PROSITE" id="PS50206"/>
    </source>
</evidence>
<feature type="compositionally biased region" description="Acidic residues" evidence="3">
    <location>
        <begin position="138"/>
        <end position="148"/>
    </location>
</feature>
<keyword evidence="2" id="KW-0677">Repeat</keyword>
<feature type="domain" description="Rhodanese" evidence="4">
    <location>
        <begin position="40"/>
        <end position="128"/>
    </location>
</feature>
<evidence type="ECO:0000256" key="2">
    <source>
        <dbReference type="ARBA" id="ARBA00022737"/>
    </source>
</evidence>
<dbReference type="InterPro" id="IPR001763">
    <property type="entry name" value="Rhodanese-like_dom"/>
</dbReference>
<comment type="caution">
    <text evidence="5">The sequence shown here is derived from an EMBL/GenBank/DDBJ whole genome shotgun (WGS) entry which is preliminary data.</text>
</comment>
<dbReference type="Pfam" id="PF00581">
    <property type="entry name" value="Rhodanese"/>
    <property type="match status" value="1"/>
</dbReference>
<dbReference type="GO" id="GO:0004792">
    <property type="term" value="F:thiosulfate-cyanide sulfurtransferase activity"/>
    <property type="evidence" value="ECO:0007669"/>
    <property type="project" value="TreeGrafter"/>
</dbReference>
<feature type="region of interest" description="Disordered" evidence="3">
    <location>
        <begin position="127"/>
        <end position="148"/>
    </location>
</feature>
<organism evidence="5 6">
    <name type="scientific">Beauveria bassiana</name>
    <name type="common">White muscardine disease fungus</name>
    <name type="synonym">Tritirachium shiotae</name>
    <dbReference type="NCBI Taxonomy" id="176275"/>
    <lineage>
        <taxon>Eukaryota</taxon>
        <taxon>Fungi</taxon>
        <taxon>Dikarya</taxon>
        <taxon>Ascomycota</taxon>
        <taxon>Pezizomycotina</taxon>
        <taxon>Sordariomycetes</taxon>
        <taxon>Hypocreomycetidae</taxon>
        <taxon>Hypocreales</taxon>
        <taxon>Cordycipitaceae</taxon>
        <taxon>Beauveria</taxon>
    </lineage>
</organism>
<dbReference type="PROSITE" id="PS50206">
    <property type="entry name" value="RHODANESE_3"/>
    <property type="match status" value="2"/>
</dbReference>
<dbReference type="OMA" id="RPFIAYC"/>
<protein>
    <submittedName>
        <fullName evidence="5">Thiosulfate sulfurtransferase TUM1</fullName>
    </submittedName>
</protein>
<dbReference type="SUPFAM" id="SSF52821">
    <property type="entry name" value="Rhodanese/Cell cycle control phosphatase"/>
    <property type="match status" value="2"/>
</dbReference>
<dbReference type="CDD" id="cd01449">
    <property type="entry name" value="TST_Repeat_2"/>
    <property type="match status" value="1"/>
</dbReference>
<dbReference type="Proteomes" id="UP000235728">
    <property type="component" value="Unassembled WGS sequence"/>
</dbReference>
<feature type="domain" description="Rhodanese" evidence="4">
    <location>
        <begin position="187"/>
        <end position="304"/>
    </location>
</feature>
<keyword evidence="1 5" id="KW-0808">Transferase</keyword>
<dbReference type="EMBL" id="MRVG01000003">
    <property type="protein sequence ID" value="PMB70798.1"/>
    <property type="molecule type" value="Genomic_DNA"/>
</dbReference>
<name>A0A2N6NU55_BEABA</name>
<accession>A0A2N6NU55</accession>
<sequence>MAVVSLDAVESMLMTPAELHYILNTLSERRSRVVCIAAGKDDAAASFERSHLPNSVYPVMLPTSQVFAAAMKRLDIGADDTLIVYDTADAGIYCAPRVAFTLTHFGFPHVYILNSFRQYVADGYPHGSAPFPPPAKPDDDDDDDDDDDATTTTTLFPFYYRVADDSTSIIGFQELHDLIISSGGSGGQRSYQILDSRAPDCFFFSGGGGDAGVGEGHMPGALNVPVARLLDANNKNLLPGPELRDALTAAGVDEGKLTILTCNTGVTASILWLALRLSGYAAVKTRLYDGSWSEWKDRAANQGLIVSDENAS</sequence>
<evidence type="ECO:0000313" key="6">
    <source>
        <dbReference type="Proteomes" id="UP000235728"/>
    </source>
</evidence>
<evidence type="ECO:0000256" key="1">
    <source>
        <dbReference type="ARBA" id="ARBA00022679"/>
    </source>
</evidence>
<dbReference type="AlphaFoldDB" id="A0A2N6NU55"/>
<dbReference type="InterPro" id="IPR036873">
    <property type="entry name" value="Rhodanese-like_dom_sf"/>
</dbReference>